<dbReference type="InParanoid" id="A0A1X2H762"/>
<comment type="caution">
    <text evidence="9">The sequence shown here is derived from an EMBL/GenBank/DDBJ whole genome shotgun (WGS) entry which is preliminary data.</text>
</comment>
<feature type="domain" description="Metaxin glutathione S-transferase" evidence="8">
    <location>
        <begin position="211"/>
        <end position="287"/>
    </location>
</feature>
<keyword evidence="6" id="KW-0472">Membrane</keyword>
<keyword evidence="10" id="KW-1185">Reference proteome</keyword>
<evidence type="ECO:0000313" key="10">
    <source>
        <dbReference type="Proteomes" id="UP000242180"/>
    </source>
</evidence>
<dbReference type="PANTHER" id="PTHR12289">
    <property type="entry name" value="METAXIN RELATED"/>
    <property type="match status" value="1"/>
</dbReference>
<dbReference type="InterPro" id="IPR033468">
    <property type="entry name" value="Metaxin_GST"/>
</dbReference>
<gene>
    <name evidence="9" type="ORF">BCR43DRAFT_493895</name>
</gene>
<dbReference type="Pfam" id="PF10568">
    <property type="entry name" value="Tom37"/>
    <property type="match status" value="1"/>
</dbReference>
<keyword evidence="5" id="KW-0496">Mitochondrion</keyword>
<dbReference type="GO" id="GO:0001401">
    <property type="term" value="C:SAM complex"/>
    <property type="evidence" value="ECO:0007669"/>
    <property type="project" value="InterPro"/>
</dbReference>
<keyword evidence="4" id="KW-0653">Protein transport</keyword>
<keyword evidence="2" id="KW-0813">Transport</keyword>
<proteinExistence type="predicted"/>
<dbReference type="Proteomes" id="UP000242180">
    <property type="component" value="Unassembled WGS sequence"/>
</dbReference>
<evidence type="ECO:0000256" key="4">
    <source>
        <dbReference type="ARBA" id="ARBA00022927"/>
    </source>
</evidence>
<organism evidence="9 10">
    <name type="scientific">Syncephalastrum racemosum</name>
    <name type="common">Filamentous fungus</name>
    <dbReference type="NCBI Taxonomy" id="13706"/>
    <lineage>
        <taxon>Eukaryota</taxon>
        <taxon>Fungi</taxon>
        <taxon>Fungi incertae sedis</taxon>
        <taxon>Mucoromycota</taxon>
        <taxon>Mucoromycotina</taxon>
        <taxon>Mucoromycetes</taxon>
        <taxon>Mucorales</taxon>
        <taxon>Syncephalastraceae</taxon>
        <taxon>Syncephalastrum</taxon>
    </lineage>
</organism>
<protein>
    <recommendedName>
        <fullName evidence="11">Thioredoxin-like fold domain-containing protein</fullName>
    </recommendedName>
</protein>
<evidence type="ECO:0000259" key="7">
    <source>
        <dbReference type="Pfam" id="PF10568"/>
    </source>
</evidence>
<dbReference type="PANTHER" id="PTHR12289:SF41">
    <property type="entry name" value="FAILED AXON CONNECTIONS-RELATED"/>
    <property type="match status" value="1"/>
</dbReference>
<evidence type="ECO:0000256" key="5">
    <source>
        <dbReference type="ARBA" id="ARBA00023128"/>
    </source>
</evidence>
<dbReference type="EMBL" id="MCGN01000007">
    <property type="protein sequence ID" value="ORY94372.1"/>
    <property type="molecule type" value="Genomic_DNA"/>
</dbReference>
<dbReference type="AlphaFoldDB" id="A0A1X2H762"/>
<dbReference type="InterPro" id="IPR019564">
    <property type="entry name" value="Sam37/metaxin_N"/>
</dbReference>
<dbReference type="Pfam" id="PF17171">
    <property type="entry name" value="GST_C_6"/>
    <property type="match status" value="1"/>
</dbReference>
<keyword evidence="3" id="KW-1000">Mitochondrion outer membrane</keyword>
<evidence type="ECO:0000256" key="3">
    <source>
        <dbReference type="ARBA" id="ARBA00022787"/>
    </source>
</evidence>
<evidence type="ECO:0000256" key="1">
    <source>
        <dbReference type="ARBA" id="ARBA00004294"/>
    </source>
</evidence>
<evidence type="ECO:0000256" key="2">
    <source>
        <dbReference type="ARBA" id="ARBA00022448"/>
    </source>
</evidence>
<dbReference type="GO" id="GO:0015031">
    <property type="term" value="P:protein transport"/>
    <property type="evidence" value="ECO:0007669"/>
    <property type="project" value="UniProtKB-KW"/>
</dbReference>
<dbReference type="CDD" id="cd03054">
    <property type="entry name" value="GST_N_Metaxin"/>
    <property type="match status" value="1"/>
</dbReference>
<feature type="domain" description="Mitochondrial outer membrane transport complex Sam37/metaxin N-terminal" evidence="7">
    <location>
        <begin position="73"/>
        <end position="187"/>
    </location>
</feature>
<evidence type="ECO:0000259" key="8">
    <source>
        <dbReference type="Pfam" id="PF17171"/>
    </source>
</evidence>
<evidence type="ECO:0000313" key="9">
    <source>
        <dbReference type="EMBL" id="ORY94372.1"/>
    </source>
</evidence>
<name>A0A1X2H762_SYNRA</name>
<dbReference type="InterPro" id="IPR050931">
    <property type="entry name" value="Mito_Protein_Transport_Metaxin"/>
</dbReference>
<dbReference type="STRING" id="13706.A0A1X2H762"/>
<reference evidence="9 10" key="1">
    <citation type="submission" date="2016-07" db="EMBL/GenBank/DDBJ databases">
        <title>Pervasive Adenine N6-methylation of Active Genes in Fungi.</title>
        <authorList>
            <consortium name="DOE Joint Genome Institute"/>
            <person name="Mondo S.J."/>
            <person name="Dannebaum R.O."/>
            <person name="Kuo R.C."/>
            <person name="Labutti K."/>
            <person name="Haridas S."/>
            <person name="Kuo A."/>
            <person name="Salamov A."/>
            <person name="Ahrendt S.R."/>
            <person name="Lipzen A."/>
            <person name="Sullivan W."/>
            <person name="Andreopoulos W.B."/>
            <person name="Clum A."/>
            <person name="Lindquist E."/>
            <person name="Daum C."/>
            <person name="Ramamoorthy G.K."/>
            <person name="Gryganskyi A."/>
            <person name="Culley D."/>
            <person name="Magnuson J.K."/>
            <person name="James T.Y."/>
            <person name="O'Malley M.A."/>
            <person name="Stajich J.E."/>
            <person name="Spatafora J.W."/>
            <person name="Visel A."/>
            <person name="Grigoriev I.V."/>
        </authorList>
    </citation>
    <scope>NUCLEOTIDE SEQUENCE [LARGE SCALE GENOMIC DNA]</scope>
    <source>
        <strain evidence="9 10">NRRL 2496</strain>
    </source>
</reference>
<dbReference type="OrthoDB" id="198787at2759"/>
<accession>A0A1X2H762</accession>
<evidence type="ECO:0008006" key="11">
    <source>
        <dbReference type="Google" id="ProtNLM"/>
    </source>
</evidence>
<dbReference type="OMA" id="FRNAWAS"/>
<evidence type="ECO:0000256" key="6">
    <source>
        <dbReference type="ARBA" id="ARBA00023136"/>
    </source>
</evidence>
<sequence>MPSPEADRVGPNPTWPPPIPVFDLPSCLDFLKLKQFPLKIYPAVYDAPKLDNDTLYIYGPGFRNAWASFDVDCLQYQIYLRFCGVEFDVHNSNEPDGSPSGKLPFLATVTGAVYDEDHIHQWLDDRGKAKQPLNEQAKAFIAMTRTKLYPAWLFSMWVEPLNYNEITSKAYFGHVPGPVNQLLSYRKQNQVVQSMLNDRDVLVREEIYQEAAQALEALSVKLGDDTHFYGAGEPTWLDAVVFGQLHAILSAPSFPGTILGDEEKKQARTLRSLVHRHENLVQYAKNMYETWLK</sequence>
<comment type="subcellular location">
    <subcellularLocation>
        <location evidence="1">Mitochondrion outer membrane</location>
    </subcellularLocation>
</comment>